<organism evidence="2 3">
    <name type="scientific">Aequorivita aquimaris</name>
    <dbReference type="NCBI Taxonomy" id="1548749"/>
    <lineage>
        <taxon>Bacteria</taxon>
        <taxon>Pseudomonadati</taxon>
        <taxon>Bacteroidota</taxon>
        <taxon>Flavobacteriia</taxon>
        <taxon>Flavobacteriales</taxon>
        <taxon>Flavobacteriaceae</taxon>
        <taxon>Aequorivita</taxon>
    </lineage>
</organism>
<accession>A0A137RMH2</accession>
<dbReference type="OrthoDB" id="9840552at2"/>
<protein>
    <submittedName>
        <fullName evidence="2">Uncharacterized protein</fullName>
    </submittedName>
</protein>
<dbReference type="Proteomes" id="UP000070138">
    <property type="component" value="Unassembled WGS sequence"/>
</dbReference>
<proteinExistence type="predicted"/>
<dbReference type="AlphaFoldDB" id="A0A137RMH2"/>
<evidence type="ECO:0000256" key="1">
    <source>
        <dbReference type="SAM" id="SignalP"/>
    </source>
</evidence>
<gene>
    <name evidence="2" type="ORF">LS48_02780</name>
</gene>
<keyword evidence="1" id="KW-0732">Signal</keyword>
<name>A0A137RMH2_9FLAO</name>
<reference evidence="2 3" key="2">
    <citation type="journal article" date="2016" name="Int. J. Syst. Evol. Microbiol.">
        <title>Vitellibacter aquimaris sp. nov., a marine bacterium isolated from seawater.</title>
        <authorList>
            <person name="Thevarajoo S."/>
            <person name="Selvaratnam C."/>
            <person name="Goh K.M."/>
            <person name="Hong K.W."/>
            <person name="Chan X.Y."/>
            <person name="Chan K.G."/>
            <person name="Chong C.S."/>
        </authorList>
    </citation>
    <scope>NUCLEOTIDE SEQUENCE [LARGE SCALE GENOMIC DNA]</scope>
    <source>
        <strain evidence="2 3">D-24</strain>
    </source>
</reference>
<keyword evidence="3" id="KW-1185">Reference proteome</keyword>
<reference evidence="3" key="1">
    <citation type="submission" date="2014-10" db="EMBL/GenBank/DDBJ databases">
        <title>Genome sequencing of Vitellibacter sp. D-24.</title>
        <authorList>
            <person name="Thevarajoo S."/>
            <person name="Selvaratnam C."/>
            <person name="Goh K.M."/>
            <person name="Chong C.S."/>
        </authorList>
    </citation>
    <scope>NUCLEOTIDE SEQUENCE [LARGE SCALE GENOMIC DNA]</scope>
    <source>
        <strain evidence="3">D-24</strain>
    </source>
</reference>
<dbReference type="EMBL" id="JRWG01000001">
    <property type="protein sequence ID" value="KXO01393.1"/>
    <property type="molecule type" value="Genomic_DNA"/>
</dbReference>
<feature type="signal peptide" evidence="1">
    <location>
        <begin position="1"/>
        <end position="28"/>
    </location>
</feature>
<evidence type="ECO:0000313" key="3">
    <source>
        <dbReference type="Proteomes" id="UP000070138"/>
    </source>
</evidence>
<feature type="chain" id="PRO_5007479972" evidence="1">
    <location>
        <begin position="29"/>
        <end position="165"/>
    </location>
</feature>
<sequence>MRQTAVVKHLKKTLAIILLLLFCENIYSQQTESQSEIFNSLINYIPSALNNDDFVSDLEKRYKTKFNYVNVLFTVALSEKELKLTEKDILIFEKHLQDLAIELYKEGKTFLLKGYMSHGCNPISSEMINEKNVKVLIWCYGDMVKDDKLILRFFEIFNNQMKILI</sequence>
<evidence type="ECO:0000313" key="2">
    <source>
        <dbReference type="EMBL" id="KXO01393.1"/>
    </source>
</evidence>
<comment type="caution">
    <text evidence="2">The sequence shown here is derived from an EMBL/GenBank/DDBJ whole genome shotgun (WGS) entry which is preliminary data.</text>
</comment>
<dbReference type="STRING" id="1548749.LS48_02780"/>